<dbReference type="Proteomes" id="UP000838756">
    <property type="component" value="Unassembled WGS sequence"/>
</dbReference>
<evidence type="ECO:0000313" key="3">
    <source>
        <dbReference type="Proteomes" id="UP000838756"/>
    </source>
</evidence>
<sequence>MKRTRNIHIFDLYWEDILVSKIMPYLSLEECFTFRCVSRTCLEIVNMYLAKLKSLKMMNKVFTPTTFEVLVLNCTKLRLLNFSVCDTITDTEIMSILSRNPGLITLNLNYCHTLTAKCLQPAILYCNNLRVLKLARCAWLTTGAMEALALHQSKLEEVDISYCVNISEGCVLIFIKKFRQLKTFNLEGNLQITDKCLYTISKYSNCLRLINVSSCDITDKGVMALALHCQSLEGLVVRRCMKVTETSLRLMRNRGVRFVRTTALSHMQPEPQLW</sequence>
<protein>
    <submittedName>
        <fullName evidence="2">Jg12137 protein</fullName>
    </submittedName>
</protein>
<proteinExistence type="predicted"/>
<dbReference type="InterPro" id="IPR006553">
    <property type="entry name" value="Leu-rich_rpt_Cys-con_subtyp"/>
</dbReference>
<dbReference type="InterPro" id="IPR032675">
    <property type="entry name" value="LRR_dom_sf"/>
</dbReference>
<comment type="caution">
    <text evidence="2">The sequence shown here is derived from an EMBL/GenBank/DDBJ whole genome shotgun (WGS) entry which is preliminary data.</text>
</comment>
<accession>A0A8S4S168</accession>
<dbReference type="EMBL" id="CAKXAJ010025796">
    <property type="protein sequence ID" value="CAH2244036.1"/>
    <property type="molecule type" value="Genomic_DNA"/>
</dbReference>
<dbReference type="GO" id="GO:0019005">
    <property type="term" value="C:SCF ubiquitin ligase complex"/>
    <property type="evidence" value="ECO:0007669"/>
    <property type="project" value="TreeGrafter"/>
</dbReference>
<evidence type="ECO:0000313" key="2">
    <source>
        <dbReference type="EMBL" id="CAH2244036.1"/>
    </source>
</evidence>
<reference evidence="2" key="1">
    <citation type="submission" date="2022-03" db="EMBL/GenBank/DDBJ databases">
        <authorList>
            <person name="Lindestad O."/>
        </authorList>
    </citation>
    <scope>NUCLEOTIDE SEQUENCE</scope>
</reference>
<keyword evidence="3" id="KW-1185">Reference proteome</keyword>
<dbReference type="Gene3D" id="3.80.10.10">
    <property type="entry name" value="Ribonuclease Inhibitor"/>
    <property type="match status" value="2"/>
</dbReference>
<dbReference type="SUPFAM" id="SSF52047">
    <property type="entry name" value="RNI-like"/>
    <property type="match status" value="1"/>
</dbReference>
<dbReference type="PANTHER" id="PTHR13318">
    <property type="entry name" value="PARTNER OF PAIRED, ISOFORM B-RELATED"/>
    <property type="match status" value="1"/>
</dbReference>
<gene>
    <name evidence="2" type="primary">jg12137</name>
    <name evidence="2" type="ORF">PAEG_LOCUS20044</name>
</gene>
<dbReference type="SMART" id="SM00367">
    <property type="entry name" value="LRR_CC"/>
    <property type="match status" value="6"/>
</dbReference>
<name>A0A8S4S168_9NEOP</name>
<organism evidence="2 3">
    <name type="scientific">Pararge aegeria aegeria</name>
    <dbReference type="NCBI Taxonomy" id="348720"/>
    <lineage>
        <taxon>Eukaryota</taxon>
        <taxon>Metazoa</taxon>
        <taxon>Ecdysozoa</taxon>
        <taxon>Arthropoda</taxon>
        <taxon>Hexapoda</taxon>
        <taxon>Insecta</taxon>
        <taxon>Pterygota</taxon>
        <taxon>Neoptera</taxon>
        <taxon>Endopterygota</taxon>
        <taxon>Lepidoptera</taxon>
        <taxon>Glossata</taxon>
        <taxon>Ditrysia</taxon>
        <taxon>Papilionoidea</taxon>
        <taxon>Nymphalidae</taxon>
        <taxon>Satyrinae</taxon>
        <taxon>Satyrini</taxon>
        <taxon>Parargina</taxon>
        <taxon>Pararge</taxon>
    </lineage>
</organism>
<dbReference type="OrthoDB" id="10257471at2759"/>
<dbReference type="AlphaFoldDB" id="A0A8S4S168"/>
<feature type="domain" description="F-box/LRR-repeat protein 15-like leucin rich repeat" evidence="1">
    <location>
        <begin position="125"/>
        <end position="249"/>
    </location>
</feature>
<evidence type="ECO:0000259" key="1">
    <source>
        <dbReference type="Pfam" id="PF25372"/>
    </source>
</evidence>
<dbReference type="GO" id="GO:0031146">
    <property type="term" value="P:SCF-dependent proteasomal ubiquitin-dependent protein catabolic process"/>
    <property type="evidence" value="ECO:0007669"/>
    <property type="project" value="TreeGrafter"/>
</dbReference>
<dbReference type="CDD" id="cd22126">
    <property type="entry name" value="F-box_FBXL15"/>
    <property type="match status" value="1"/>
</dbReference>
<dbReference type="InterPro" id="IPR057207">
    <property type="entry name" value="FBXL15_LRR"/>
</dbReference>
<dbReference type="Pfam" id="PF25372">
    <property type="entry name" value="DUF7885"/>
    <property type="match status" value="1"/>
</dbReference>